<evidence type="ECO:0000259" key="2">
    <source>
        <dbReference type="Pfam" id="PF01261"/>
    </source>
</evidence>
<accession>A0A2Z3HIE5</accession>
<dbReference type="KEGG" id="gog:C1280_32440"/>
<dbReference type="RefSeq" id="WP_109571363.1">
    <property type="nucleotide sequence ID" value="NZ_CP025958.1"/>
</dbReference>
<feature type="domain" description="Xylose isomerase-like TIM barrel" evidence="2">
    <location>
        <begin position="29"/>
        <end position="267"/>
    </location>
</feature>
<organism evidence="3 4">
    <name type="scientific">Gemmata obscuriglobus</name>
    <dbReference type="NCBI Taxonomy" id="114"/>
    <lineage>
        <taxon>Bacteria</taxon>
        <taxon>Pseudomonadati</taxon>
        <taxon>Planctomycetota</taxon>
        <taxon>Planctomycetia</taxon>
        <taxon>Gemmatales</taxon>
        <taxon>Gemmataceae</taxon>
        <taxon>Gemmata</taxon>
    </lineage>
</organism>
<name>A0A2Z3HIE5_9BACT</name>
<reference evidence="3 4" key="1">
    <citation type="submission" date="2018-01" db="EMBL/GenBank/DDBJ databases">
        <title>G. obscuriglobus.</title>
        <authorList>
            <person name="Franke J."/>
            <person name="Blomberg W."/>
            <person name="Selmecki A."/>
        </authorList>
    </citation>
    <scope>NUCLEOTIDE SEQUENCE [LARGE SCALE GENOMIC DNA]</scope>
    <source>
        <strain evidence="3 4">DSM 5831</strain>
    </source>
</reference>
<dbReference type="Pfam" id="PF01261">
    <property type="entry name" value="AP_endonuc_2"/>
    <property type="match status" value="1"/>
</dbReference>
<dbReference type="GO" id="GO:0016853">
    <property type="term" value="F:isomerase activity"/>
    <property type="evidence" value="ECO:0007669"/>
    <property type="project" value="UniProtKB-KW"/>
</dbReference>
<dbReference type="EMBL" id="CP025958">
    <property type="protein sequence ID" value="AWM41240.1"/>
    <property type="molecule type" value="Genomic_DNA"/>
</dbReference>
<dbReference type="InterPro" id="IPR036237">
    <property type="entry name" value="Xyl_isomerase-like_sf"/>
</dbReference>
<gene>
    <name evidence="3" type="ORF">C1280_32440</name>
</gene>
<keyword evidence="1 3" id="KW-0413">Isomerase</keyword>
<keyword evidence="4" id="KW-1185">Reference proteome</keyword>
<evidence type="ECO:0000313" key="4">
    <source>
        <dbReference type="Proteomes" id="UP000245802"/>
    </source>
</evidence>
<dbReference type="OrthoDB" id="9814946at2"/>
<sequence length="270" mass="28665">MLSAVTISLVPEARGGPFVYWDDLAEGCREAAARGFDAVEVFPPGADAVDPLVLRSLLDEHGLALAAVGTGAGWVKHKLSLTSPDATVRDKAIAFVKSIMDLAARFEAPAIIGSMQGRWGDGVTKPEALRYLGHALFKLDAHAADLGTTLLYEPLNRYETNLVNTLADAVTLLNAIGAERVKILADLYHMNIEETNLADAIRGAGSRIGHVHFADSNRRAAGLGHTDFAPVVATLVEIGYAGYLSAEILPLPDADTAARQTVAAFRRLVG</sequence>
<evidence type="ECO:0000313" key="3">
    <source>
        <dbReference type="EMBL" id="AWM41240.1"/>
    </source>
</evidence>
<dbReference type="InterPro" id="IPR050417">
    <property type="entry name" value="Sugar_Epim/Isomerase"/>
</dbReference>
<protein>
    <submittedName>
        <fullName evidence="3">Sugar phosphate isomerase</fullName>
    </submittedName>
</protein>
<proteinExistence type="predicted"/>
<evidence type="ECO:0000256" key="1">
    <source>
        <dbReference type="ARBA" id="ARBA00023235"/>
    </source>
</evidence>
<dbReference type="Gene3D" id="3.20.20.150">
    <property type="entry name" value="Divalent-metal-dependent TIM barrel enzymes"/>
    <property type="match status" value="1"/>
</dbReference>
<dbReference type="PANTHER" id="PTHR43489:SF7">
    <property type="entry name" value="3-DEHYDRO-D-GULOSIDE 4-EPIMERASE-RELATED"/>
    <property type="match status" value="1"/>
</dbReference>
<dbReference type="SUPFAM" id="SSF51658">
    <property type="entry name" value="Xylose isomerase-like"/>
    <property type="match status" value="1"/>
</dbReference>
<dbReference type="InterPro" id="IPR013022">
    <property type="entry name" value="Xyl_isomerase-like_TIM-brl"/>
</dbReference>
<dbReference type="PANTHER" id="PTHR43489">
    <property type="entry name" value="ISOMERASE"/>
    <property type="match status" value="1"/>
</dbReference>
<dbReference type="Proteomes" id="UP000245802">
    <property type="component" value="Chromosome"/>
</dbReference>
<dbReference type="AlphaFoldDB" id="A0A2Z3HIE5"/>